<sequence>MNTLVIITLVLSIVSLFLEQAELTQPAILILIQVIDFLLTALIITELVVDISSAPYMSGYIRRNLFSIGFLGLYIVLFIYNKYLYFAGIQDNQGFNAAVIIVVRNFFLVFKVFGRIRRISTFLNNLTVHPAQTLVLSFIMVILTGTFYLMLPFTTRDGLGLNFIDALFTTTSAVCVTGLIVVDTASHFTVLGQVGILVLIQIGGLGIMILSYFAIVTLRRSIGIHDKVLLAYMINEDDMRQIAGGLRKIILLTFGIELVGALILFLGFIIHGLPTGQSIWFGVFHAISAFCNAGFALFTDSLEGFRHSLLISGGIALLIILGGLSFAVMTNLIRWSGLSKIRERLTLNSRVVLVMTGVLILLGMVVFYALEHGSVMAEYNLGEQYLAAFFQSVTLRTAGFNTVPMAPLGPSVTLIMIIWMFIGGASGSTAGGIKVNTAAVILAYIRSRFRGEEQVLIGGAAIDSRTGTNALLLFVFGIVAVLGGLLVLLITESGPFLDLLFETVSAFGTVGLSRGITGDLTDPGRVVVSLLMFMGRLGPLTLLTALGTRVNPSRIIYPEKELMIG</sequence>
<feature type="transmembrane region" description="Helical" evidence="10">
    <location>
        <begin position="470"/>
        <end position="490"/>
    </location>
</feature>
<feature type="transmembrane region" description="Helical" evidence="10">
    <location>
        <begin position="351"/>
        <end position="370"/>
    </location>
</feature>
<comment type="subcellular location">
    <subcellularLocation>
        <location evidence="1">Cell membrane</location>
        <topology evidence="1">Multi-pass membrane protein</topology>
    </subcellularLocation>
</comment>
<dbReference type="InterPro" id="IPR004772">
    <property type="entry name" value="TrkH"/>
</dbReference>
<evidence type="ECO:0000256" key="5">
    <source>
        <dbReference type="ARBA" id="ARBA00022692"/>
    </source>
</evidence>
<evidence type="ECO:0000256" key="4">
    <source>
        <dbReference type="ARBA" id="ARBA00022538"/>
    </source>
</evidence>
<evidence type="ECO:0000256" key="2">
    <source>
        <dbReference type="ARBA" id="ARBA00022448"/>
    </source>
</evidence>
<keyword evidence="9 10" id="KW-0472">Membrane</keyword>
<dbReference type="EMBL" id="JNUP01000031">
    <property type="protein sequence ID" value="KGE73366.1"/>
    <property type="molecule type" value="Genomic_DNA"/>
</dbReference>
<feature type="transmembrane region" description="Helical" evidence="10">
    <location>
        <begin position="249"/>
        <end position="270"/>
    </location>
</feature>
<keyword evidence="3" id="KW-1003">Cell membrane</keyword>
<keyword evidence="7 10" id="KW-1133">Transmembrane helix</keyword>
<feature type="transmembrane region" description="Helical" evidence="10">
    <location>
        <begin position="310"/>
        <end position="330"/>
    </location>
</feature>
<keyword evidence="12" id="KW-1185">Reference proteome</keyword>
<feature type="transmembrane region" description="Helical" evidence="10">
    <location>
        <begin position="163"/>
        <end position="182"/>
    </location>
</feature>
<feature type="transmembrane region" description="Helical" evidence="10">
    <location>
        <begin position="134"/>
        <end position="151"/>
    </location>
</feature>
<feature type="transmembrane region" description="Helical" evidence="10">
    <location>
        <begin position="93"/>
        <end position="113"/>
    </location>
</feature>
<feature type="transmembrane region" description="Helical" evidence="10">
    <location>
        <begin position="194"/>
        <end position="215"/>
    </location>
</feature>
<dbReference type="GO" id="GO:0005886">
    <property type="term" value="C:plasma membrane"/>
    <property type="evidence" value="ECO:0007669"/>
    <property type="project" value="UniProtKB-SubCell"/>
</dbReference>
<evidence type="ECO:0008006" key="13">
    <source>
        <dbReference type="Google" id="ProtNLM"/>
    </source>
</evidence>
<feature type="transmembrane region" description="Helical" evidence="10">
    <location>
        <begin position="414"/>
        <end position="445"/>
    </location>
</feature>
<dbReference type="InterPro" id="IPR003445">
    <property type="entry name" value="Cat_transpt"/>
</dbReference>
<evidence type="ECO:0000313" key="12">
    <source>
        <dbReference type="Proteomes" id="UP000029692"/>
    </source>
</evidence>
<accession>A0A098R0U7</accession>
<gene>
    <name evidence="11" type="ORF">DC28_04430</name>
</gene>
<evidence type="ECO:0000256" key="9">
    <source>
        <dbReference type="ARBA" id="ARBA00023136"/>
    </source>
</evidence>
<dbReference type="PANTHER" id="PTHR32024:SF1">
    <property type="entry name" value="KTR SYSTEM POTASSIUM UPTAKE PROTEIN B"/>
    <property type="match status" value="1"/>
</dbReference>
<dbReference type="NCBIfam" id="TIGR00933">
    <property type="entry name" value="2a38"/>
    <property type="match status" value="1"/>
</dbReference>
<evidence type="ECO:0000256" key="1">
    <source>
        <dbReference type="ARBA" id="ARBA00004651"/>
    </source>
</evidence>
<evidence type="ECO:0000256" key="3">
    <source>
        <dbReference type="ARBA" id="ARBA00022475"/>
    </source>
</evidence>
<keyword evidence="4" id="KW-0633">Potassium transport</keyword>
<organism evidence="11 12">
    <name type="scientific">Spirochaeta lutea</name>
    <dbReference type="NCBI Taxonomy" id="1480694"/>
    <lineage>
        <taxon>Bacteria</taxon>
        <taxon>Pseudomonadati</taxon>
        <taxon>Spirochaetota</taxon>
        <taxon>Spirochaetia</taxon>
        <taxon>Spirochaetales</taxon>
        <taxon>Spirochaetaceae</taxon>
        <taxon>Spirochaeta</taxon>
    </lineage>
</organism>
<feature type="transmembrane region" description="Helical" evidence="10">
    <location>
        <begin position="61"/>
        <end position="81"/>
    </location>
</feature>
<feature type="transmembrane region" description="Helical" evidence="10">
    <location>
        <begin position="28"/>
        <end position="49"/>
    </location>
</feature>
<proteinExistence type="predicted"/>
<name>A0A098R0U7_9SPIO</name>
<dbReference type="Proteomes" id="UP000029692">
    <property type="component" value="Unassembled WGS sequence"/>
</dbReference>
<dbReference type="Pfam" id="PF02386">
    <property type="entry name" value="TrkH"/>
    <property type="match status" value="1"/>
</dbReference>
<reference evidence="11 12" key="1">
    <citation type="submission" date="2014-05" db="EMBL/GenBank/DDBJ databases">
        <title>De novo Genome Sequence of Spirocheata sp.</title>
        <authorList>
            <person name="Shivani Y."/>
            <person name="Subhash Y."/>
            <person name="Tushar L."/>
            <person name="Sasikala C."/>
            <person name="Ramana C.V."/>
        </authorList>
    </citation>
    <scope>NUCLEOTIDE SEQUENCE [LARGE SCALE GENOMIC DNA]</scope>
    <source>
        <strain evidence="11 12">JC230</strain>
    </source>
</reference>
<keyword evidence="8" id="KW-0406">Ion transport</keyword>
<evidence type="ECO:0000256" key="6">
    <source>
        <dbReference type="ARBA" id="ARBA00022958"/>
    </source>
</evidence>
<dbReference type="AlphaFoldDB" id="A0A098R0U7"/>
<keyword evidence="6" id="KW-0630">Potassium</keyword>
<keyword evidence="2" id="KW-0813">Transport</keyword>
<keyword evidence="5 10" id="KW-0812">Transmembrane</keyword>
<evidence type="ECO:0000256" key="10">
    <source>
        <dbReference type="SAM" id="Phobius"/>
    </source>
</evidence>
<evidence type="ECO:0000256" key="7">
    <source>
        <dbReference type="ARBA" id="ARBA00022989"/>
    </source>
</evidence>
<feature type="transmembrane region" description="Helical" evidence="10">
    <location>
        <begin position="526"/>
        <end position="546"/>
    </location>
</feature>
<dbReference type="PANTHER" id="PTHR32024">
    <property type="entry name" value="TRK SYSTEM POTASSIUM UPTAKE PROTEIN TRKG-RELATED"/>
    <property type="match status" value="1"/>
</dbReference>
<evidence type="ECO:0000256" key="8">
    <source>
        <dbReference type="ARBA" id="ARBA00023065"/>
    </source>
</evidence>
<dbReference type="eggNOG" id="COG0168">
    <property type="taxonomic scope" value="Bacteria"/>
</dbReference>
<dbReference type="OrthoDB" id="9810952at2"/>
<dbReference type="GO" id="GO:0015379">
    <property type="term" value="F:potassium:chloride symporter activity"/>
    <property type="evidence" value="ECO:0007669"/>
    <property type="project" value="InterPro"/>
</dbReference>
<comment type="caution">
    <text evidence="11">The sequence shown here is derived from an EMBL/GenBank/DDBJ whole genome shotgun (WGS) entry which is preliminary data.</text>
</comment>
<dbReference type="STRING" id="1480694.DC28_04430"/>
<protein>
    <recommendedName>
        <fullName evidence="13">Potassium transporter</fullName>
    </recommendedName>
</protein>
<evidence type="ECO:0000313" key="11">
    <source>
        <dbReference type="EMBL" id="KGE73366.1"/>
    </source>
</evidence>